<dbReference type="EMBL" id="CP043505">
    <property type="protein sequence ID" value="QEO15039.1"/>
    <property type="molecule type" value="Genomic_DNA"/>
</dbReference>
<protein>
    <submittedName>
        <fullName evidence="7">O-antigen ligase domain-containing protein</fullName>
    </submittedName>
</protein>
<dbReference type="InterPro" id="IPR051533">
    <property type="entry name" value="WaaL-like"/>
</dbReference>
<reference evidence="7 8" key="1">
    <citation type="submission" date="2019-09" db="EMBL/GenBank/DDBJ databases">
        <title>Genome sequencing of strain KACC 19306.</title>
        <authorList>
            <person name="Heo J."/>
            <person name="Kim S.-J."/>
            <person name="Kim J.-S."/>
            <person name="Hong S.-B."/>
            <person name="Kwon S.-W."/>
        </authorList>
    </citation>
    <scope>NUCLEOTIDE SEQUENCE [LARGE SCALE GENOMIC DNA]</scope>
    <source>
        <strain evidence="7 8">KACC 19306</strain>
    </source>
</reference>
<dbReference type="InterPro" id="IPR007016">
    <property type="entry name" value="O-antigen_ligase-rel_domated"/>
</dbReference>
<feature type="transmembrane region" description="Helical" evidence="5">
    <location>
        <begin position="208"/>
        <end position="225"/>
    </location>
</feature>
<name>A0A5C1YIU3_9MICO</name>
<evidence type="ECO:0000259" key="6">
    <source>
        <dbReference type="Pfam" id="PF04932"/>
    </source>
</evidence>
<evidence type="ECO:0000256" key="5">
    <source>
        <dbReference type="SAM" id="Phobius"/>
    </source>
</evidence>
<feature type="transmembrane region" description="Helical" evidence="5">
    <location>
        <begin position="354"/>
        <end position="380"/>
    </location>
</feature>
<proteinExistence type="predicted"/>
<dbReference type="Pfam" id="PF04932">
    <property type="entry name" value="Wzy_C"/>
    <property type="match status" value="1"/>
</dbReference>
<dbReference type="PANTHER" id="PTHR37422:SF13">
    <property type="entry name" value="LIPOPOLYSACCHARIDE BIOSYNTHESIS PROTEIN PA4999-RELATED"/>
    <property type="match status" value="1"/>
</dbReference>
<feature type="transmembrane region" description="Helical" evidence="5">
    <location>
        <begin position="147"/>
        <end position="164"/>
    </location>
</feature>
<evidence type="ECO:0000256" key="2">
    <source>
        <dbReference type="ARBA" id="ARBA00022692"/>
    </source>
</evidence>
<dbReference type="OrthoDB" id="5243524at2"/>
<feature type="transmembrane region" description="Helical" evidence="5">
    <location>
        <begin position="26"/>
        <end position="50"/>
    </location>
</feature>
<dbReference type="AlphaFoldDB" id="A0A5C1YIU3"/>
<keyword evidence="7" id="KW-0436">Ligase</keyword>
<dbReference type="RefSeq" id="WP_149161058.1">
    <property type="nucleotide sequence ID" value="NZ_CP043505.1"/>
</dbReference>
<keyword evidence="2 5" id="KW-0812">Transmembrane</keyword>
<feature type="transmembrane region" description="Helical" evidence="5">
    <location>
        <begin position="56"/>
        <end position="74"/>
    </location>
</feature>
<evidence type="ECO:0000256" key="1">
    <source>
        <dbReference type="ARBA" id="ARBA00004141"/>
    </source>
</evidence>
<comment type="subcellular location">
    <subcellularLocation>
        <location evidence="1">Membrane</location>
        <topology evidence="1">Multi-pass membrane protein</topology>
    </subcellularLocation>
</comment>
<keyword evidence="8" id="KW-1185">Reference proteome</keyword>
<feature type="transmembrane region" description="Helical" evidence="5">
    <location>
        <begin position="86"/>
        <end position="105"/>
    </location>
</feature>
<sequence>MTAPEAFNPIPARDHRGFQRRRGLDAVTMLTVYIALVCLVPSNLAISALGTLGRPSLLWGLFLALWWVTHNVQAHGRAVVPPPQPVRLALAALIVVALVSFAVAVLRGQPADQVTPAINALIRFVSYGGVALVAMDGIRTMRDLRTLVARLVLLVGVVALLGLVQTGTGMSIVDEISIPGFNRTEEGGIQVRGSFVRAAGTAVHPLEYATVLAICLPLALAYAMVGEHSKRNGLFHLRLWLPLLVIASATLVSASRSALLGFGVGLIAMLPALPRRARGYTLLATAVLVAAVIVVFPGMFGTMMSMFTGVSTEPSAISRTTGLARAPGFIAVSPLVGAGLGTFLPRYYIFDNQWVLLAVEIGLLGVLAFASLLLTAMWSAWAARRASAEHDVLQFGQGLVAACLTAAVLMIGFDALSFPMSASILFLVIGLCGALRAVADADRWILASLPDSSPGGQARAAG</sequence>
<dbReference type="GO" id="GO:0016020">
    <property type="term" value="C:membrane"/>
    <property type="evidence" value="ECO:0007669"/>
    <property type="project" value="UniProtKB-SubCell"/>
</dbReference>
<keyword evidence="3 5" id="KW-1133">Transmembrane helix</keyword>
<feature type="transmembrane region" description="Helical" evidence="5">
    <location>
        <begin position="117"/>
        <end position="135"/>
    </location>
</feature>
<feature type="transmembrane region" description="Helical" evidence="5">
    <location>
        <begin position="418"/>
        <end position="439"/>
    </location>
</feature>
<gene>
    <name evidence="7" type="ORF">FLP10_11890</name>
</gene>
<evidence type="ECO:0000313" key="8">
    <source>
        <dbReference type="Proteomes" id="UP000324678"/>
    </source>
</evidence>
<feature type="transmembrane region" description="Helical" evidence="5">
    <location>
        <begin position="328"/>
        <end position="348"/>
    </location>
</feature>
<dbReference type="GO" id="GO:0016874">
    <property type="term" value="F:ligase activity"/>
    <property type="evidence" value="ECO:0007669"/>
    <property type="project" value="UniProtKB-KW"/>
</dbReference>
<organism evidence="7 8">
    <name type="scientific">Agromyces intestinalis</name>
    <dbReference type="NCBI Taxonomy" id="2592652"/>
    <lineage>
        <taxon>Bacteria</taxon>
        <taxon>Bacillati</taxon>
        <taxon>Actinomycetota</taxon>
        <taxon>Actinomycetes</taxon>
        <taxon>Micrococcales</taxon>
        <taxon>Microbacteriaceae</taxon>
        <taxon>Agromyces</taxon>
    </lineage>
</organism>
<accession>A0A5C1YIU3</accession>
<feature type="transmembrane region" description="Helical" evidence="5">
    <location>
        <begin position="237"/>
        <end position="270"/>
    </location>
</feature>
<evidence type="ECO:0000313" key="7">
    <source>
        <dbReference type="EMBL" id="QEO15039.1"/>
    </source>
</evidence>
<dbReference type="Proteomes" id="UP000324678">
    <property type="component" value="Chromosome"/>
</dbReference>
<evidence type="ECO:0000256" key="3">
    <source>
        <dbReference type="ARBA" id="ARBA00022989"/>
    </source>
</evidence>
<feature type="domain" description="O-antigen ligase-related" evidence="6">
    <location>
        <begin position="243"/>
        <end position="370"/>
    </location>
</feature>
<dbReference type="PANTHER" id="PTHR37422">
    <property type="entry name" value="TEICHURONIC ACID BIOSYNTHESIS PROTEIN TUAE"/>
    <property type="match status" value="1"/>
</dbReference>
<keyword evidence="4 5" id="KW-0472">Membrane</keyword>
<dbReference type="KEGG" id="ail:FLP10_11890"/>
<feature type="transmembrane region" description="Helical" evidence="5">
    <location>
        <begin position="282"/>
        <end position="307"/>
    </location>
</feature>
<feature type="transmembrane region" description="Helical" evidence="5">
    <location>
        <begin position="392"/>
        <end position="412"/>
    </location>
</feature>
<evidence type="ECO:0000256" key="4">
    <source>
        <dbReference type="ARBA" id="ARBA00023136"/>
    </source>
</evidence>